<dbReference type="EnsemblMetazoa" id="PPA44223.1">
    <property type="protein sequence ID" value="PPA44223.1"/>
    <property type="gene ID" value="WBGene00282592"/>
</dbReference>
<accession>A0A8R1Z6R6</accession>
<keyword evidence="2" id="KW-1185">Reference proteome</keyword>
<dbReference type="Proteomes" id="UP000005239">
    <property type="component" value="Unassembled WGS sequence"/>
</dbReference>
<evidence type="ECO:0000313" key="2">
    <source>
        <dbReference type="Proteomes" id="UP000005239"/>
    </source>
</evidence>
<gene>
    <name evidence="1" type="primary">WBGene00282592</name>
</gene>
<accession>A0A2A6CX42</accession>
<organism evidence="1 2">
    <name type="scientific">Pristionchus pacificus</name>
    <name type="common">Parasitic nematode worm</name>
    <dbReference type="NCBI Taxonomy" id="54126"/>
    <lineage>
        <taxon>Eukaryota</taxon>
        <taxon>Metazoa</taxon>
        <taxon>Ecdysozoa</taxon>
        <taxon>Nematoda</taxon>
        <taxon>Chromadorea</taxon>
        <taxon>Rhabditida</taxon>
        <taxon>Rhabditina</taxon>
        <taxon>Diplogasteromorpha</taxon>
        <taxon>Diplogasteroidea</taxon>
        <taxon>Neodiplogasteridae</taxon>
        <taxon>Pristionchus</taxon>
    </lineage>
</organism>
<reference evidence="1" key="2">
    <citation type="submission" date="2022-06" db="UniProtKB">
        <authorList>
            <consortium name="EnsemblMetazoa"/>
        </authorList>
    </citation>
    <scope>IDENTIFICATION</scope>
    <source>
        <strain evidence="1">PS312</strain>
    </source>
</reference>
<name>A0A2A6CX42_PRIPA</name>
<reference evidence="2" key="1">
    <citation type="journal article" date="2008" name="Nat. Genet.">
        <title>The Pristionchus pacificus genome provides a unique perspective on nematode lifestyle and parasitism.</title>
        <authorList>
            <person name="Dieterich C."/>
            <person name="Clifton S.W."/>
            <person name="Schuster L.N."/>
            <person name="Chinwalla A."/>
            <person name="Delehaunty K."/>
            <person name="Dinkelacker I."/>
            <person name="Fulton L."/>
            <person name="Fulton R."/>
            <person name="Godfrey J."/>
            <person name="Minx P."/>
            <person name="Mitreva M."/>
            <person name="Roeseler W."/>
            <person name="Tian H."/>
            <person name="Witte H."/>
            <person name="Yang S.P."/>
            <person name="Wilson R.K."/>
            <person name="Sommer R.J."/>
        </authorList>
    </citation>
    <scope>NUCLEOTIDE SEQUENCE [LARGE SCALE GENOMIC DNA]</scope>
    <source>
        <strain evidence="2">PS312</strain>
    </source>
</reference>
<protein>
    <submittedName>
        <fullName evidence="1">Uncharacterized protein</fullName>
    </submittedName>
</protein>
<evidence type="ECO:0000313" key="1">
    <source>
        <dbReference type="EnsemblMetazoa" id="PPA44223.1"/>
    </source>
</evidence>
<proteinExistence type="predicted"/>
<dbReference type="AlphaFoldDB" id="A0A2A6CX42"/>
<sequence length="59" mass="6842">MHWFASFIDGKLRYGKTVSCSKVAARLHRSSWSEMKWTMIISTIKNLYSQVFGKSLSQL</sequence>